<dbReference type="STRING" id="188477.A0A3S1AFW7"/>
<evidence type="ECO:0000313" key="7">
    <source>
        <dbReference type="Proteomes" id="UP000271974"/>
    </source>
</evidence>
<feature type="region of interest" description="Disordered" evidence="4">
    <location>
        <begin position="106"/>
        <end position="132"/>
    </location>
</feature>
<feature type="compositionally biased region" description="Basic and acidic residues" evidence="4">
    <location>
        <begin position="404"/>
        <end position="415"/>
    </location>
</feature>
<dbReference type="SMART" id="SM00239">
    <property type="entry name" value="C2"/>
    <property type="match status" value="2"/>
</dbReference>
<dbReference type="GO" id="GO:0005886">
    <property type="term" value="C:plasma membrane"/>
    <property type="evidence" value="ECO:0007669"/>
    <property type="project" value="TreeGrafter"/>
</dbReference>
<feature type="region of interest" description="Disordered" evidence="4">
    <location>
        <begin position="169"/>
        <end position="190"/>
    </location>
</feature>
<name>A0A3S1AFW7_ELYCH</name>
<dbReference type="Proteomes" id="UP000271974">
    <property type="component" value="Unassembled WGS sequence"/>
</dbReference>
<keyword evidence="3" id="KW-0472">Membrane</keyword>
<dbReference type="PANTHER" id="PTHR45716:SF2">
    <property type="entry name" value="BITESIZE, ISOFORM I"/>
    <property type="match status" value="1"/>
</dbReference>
<proteinExistence type="predicted"/>
<dbReference type="AlphaFoldDB" id="A0A3S1AFW7"/>
<dbReference type="Gene3D" id="2.60.40.150">
    <property type="entry name" value="C2 domain"/>
    <property type="match status" value="2"/>
</dbReference>
<dbReference type="InterPro" id="IPR000008">
    <property type="entry name" value="C2_dom"/>
</dbReference>
<evidence type="ECO:0000256" key="1">
    <source>
        <dbReference type="ARBA" id="ARBA00004370"/>
    </source>
</evidence>
<dbReference type="InterPro" id="IPR035892">
    <property type="entry name" value="C2_domain_sf"/>
</dbReference>
<feature type="domain" description="C2" evidence="5">
    <location>
        <begin position="235"/>
        <end position="357"/>
    </location>
</feature>
<dbReference type="InterPro" id="IPR001565">
    <property type="entry name" value="Synaptotagmin"/>
</dbReference>
<comment type="caution">
    <text evidence="6">The sequence shown here is derived from an EMBL/GenBank/DDBJ whole genome shotgun (WGS) entry which is preliminary data.</text>
</comment>
<evidence type="ECO:0000256" key="3">
    <source>
        <dbReference type="ARBA" id="ARBA00023136"/>
    </source>
</evidence>
<dbReference type="CDD" id="cd08521">
    <property type="entry name" value="C2A_SLP"/>
    <property type="match status" value="1"/>
</dbReference>
<feature type="region of interest" description="Disordered" evidence="4">
    <location>
        <begin position="1"/>
        <end position="77"/>
    </location>
</feature>
<dbReference type="GO" id="GO:0006887">
    <property type="term" value="P:exocytosis"/>
    <property type="evidence" value="ECO:0007669"/>
    <property type="project" value="TreeGrafter"/>
</dbReference>
<feature type="compositionally biased region" description="Low complexity" evidence="4">
    <location>
        <begin position="113"/>
        <end position="122"/>
    </location>
</feature>
<feature type="compositionally biased region" description="Basic residues" evidence="4">
    <location>
        <begin position="123"/>
        <end position="132"/>
    </location>
</feature>
<dbReference type="GO" id="GO:0070382">
    <property type="term" value="C:exocytic vesicle"/>
    <property type="evidence" value="ECO:0007669"/>
    <property type="project" value="TreeGrafter"/>
</dbReference>
<comment type="subcellular location">
    <subcellularLocation>
        <location evidence="1">Membrane</location>
    </subcellularLocation>
</comment>
<accession>A0A3S1AFW7</accession>
<dbReference type="Pfam" id="PF00168">
    <property type="entry name" value="C2"/>
    <property type="match status" value="2"/>
</dbReference>
<feature type="compositionally biased region" description="Low complexity" evidence="4">
    <location>
        <begin position="49"/>
        <end position="77"/>
    </location>
</feature>
<organism evidence="6 7">
    <name type="scientific">Elysia chlorotica</name>
    <name type="common">Eastern emerald elysia</name>
    <name type="synonym">Sea slug</name>
    <dbReference type="NCBI Taxonomy" id="188477"/>
    <lineage>
        <taxon>Eukaryota</taxon>
        <taxon>Metazoa</taxon>
        <taxon>Spiralia</taxon>
        <taxon>Lophotrochozoa</taxon>
        <taxon>Mollusca</taxon>
        <taxon>Gastropoda</taxon>
        <taxon>Heterobranchia</taxon>
        <taxon>Euthyneura</taxon>
        <taxon>Panpulmonata</taxon>
        <taxon>Sacoglossa</taxon>
        <taxon>Placobranchoidea</taxon>
        <taxon>Plakobranchidae</taxon>
        <taxon>Elysia</taxon>
    </lineage>
</organism>
<evidence type="ECO:0000256" key="4">
    <source>
        <dbReference type="SAM" id="MobiDB-lite"/>
    </source>
</evidence>
<feature type="region of interest" description="Disordered" evidence="4">
    <location>
        <begin position="391"/>
        <end position="419"/>
    </location>
</feature>
<dbReference type="PRINTS" id="PR00399">
    <property type="entry name" value="SYNAPTOTAGMN"/>
</dbReference>
<evidence type="ECO:0000259" key="5">
    <source>
        <dbReference type="PROSITE" id="PS50004"/>
    </source>
</evidence>
<evidence type="ECO:0000313" key="6">
    <source>
        <dbReference type="EMBL" id="RUS90849.1"/>
    </source>
</evidence>
<keyword evidence="2" id="KW-0677">Repeat</keyword>
<protein>
    <recommendedName>
        <fullName evidence="5">C2 domain-containing protein</fullName>
    </recommendedName>
</protein>
<evidence type="ECO:0000256" key="2">
    <source>
        <dbReference type="ARBA" id="ARBA00022737"/>
    </source>
</evidence>
<dbReference type="OrthoDB" id="195679at2759"/>
<feature type="compositionally biased region" description="Polar residues" evidence="4">
    <location>
        <begin position="1"/>
        <end position="27"/>
    </location>
</feature>
<dbReference type="InterPro" id="IPR043567">
    <property type="entry name" value="SYTL1-5_C2B"/>
</dbReference>
<reference evidence="6 7" key="1">
    <citation type="submission" date="2019-01" db="EMBL/GenBank/DDBJ databases">
        <title>A draft genome assembly of the solar-powered sea slug Elysia chlorotica.</title>
        <authorList>
            <person name="Cai H."/>
            <person name="Li Q."/>
            <person name="Fang X."/>
            <person name="Li J."/>
            <person name="Curtis N.E."/>
            <person name="Altenburger A."/>
            <person name="Shibata T."/>
            <person name="Feng M."/>
            <person name="Maeda T."/>
            <person name="Schwartz J.A."/>
            <person name="Shigenobu S."/>
            <person name="Lundholm N."/>
            <person name="Nishiyama T."/>
            <person name="Yang H."/>
            <person name="Hasebe M."/>
            <person name="Li S."/>
            <person name="Pierce S.K."/>
            <person name="Wang J."/>
        </authorList>
    </citation>
    <scope>NUCLEOTIDE SEQUENCE [LARGE SCALE GENOMIC DNA]</scope>
    <source>
        <strain evidence="6">EC2010</strain>
        <tissue evidence="6">Whole organism of an adult</tissue>
    </source>
</reference>
<dbReference type="SUPFAM" id="SSF49562">
    <property type="entry name" value="C2 domain (Calcium/lipid-binding domain, CaLB)"/>
    <property type="match status" value="2"/>
</dbReference>
<keyword evidence="7" id="KW-1185">Reference proteome</keyword>
<feature type="domain" description="C2" evidence="5">
    <location>
        <begin position="398"/>
        <end position="526"/>
    </location>
</feature>
<dbReference type="PANTHER" id="PTHR45716">
    <property type="entry name" value="BITESIZE, ISOFORM I"/>
    <property type="match status" value="1"/>
</dbReference>
<feature type="compositionally biased region" description="Polar residues" evidence="4">
    <location>
        <begin position="34"/>
        <end position="48"/>
    </location>
</feature>
<sequence length="564" mass="63572">MITHQNKMKNATSPCTTSPSLKTTITETVRDSDSGVNSGTTSRTTTPEQRGQQHQLQPQNQQFKKQQQQLHQQQQQQQQQQQNYGAIQQKGVPSIAVTATASVDEKKAKASGLKSSQSQRSQISRKRLKRRAFPKQCDGRIDWKLCMFNMSPKLSSHCSPITIHHPPSIIHHSTTDDAPSCPTMQRDEEDDDLDELFSHHRPNVLGSRSSLADSRESIYSVYSDAGEAHYGRIPVTGDIQFHMSYDYKNSVLLVHVKQCRNLAPVDVKRNRSDPYVKTYLLPDKSRAGKRKTKIKKHTLNPTFDEVLKYNISKPELESRVLFLAVWHNDRLGRNDFLGEVTVPLDYYRFDDASPQWYQLAERVPPQEDMSLMVYKGDLFVSLMYLPPDMVENSPAKKKSGGSFRKKDKDRAKDKPSGTGELHVLVREAQNLTAMRGAAGSNPFCKGYLLPDVSHASKQKTPVLKKTTNPQWNHTLIFPGADMSVLADHGLELTIWDHEALVSNDFLGGVRLNLGSGICQGRPVEWMDARGEEVDAWQAMMDQPGQWVDAQLPLRASMGGQQVKK</sequence>
<dbReference type="GO" id="GO:0042043">
    <property type="term" value="F:neurexin family protein binding"/>
    <property type="evidence" value="ECO:0007669"/>
    <property type="project" value="TreeGrafter"/>
</dbReference>
<gene>
    <name evidence="6" type="ORF">EGW08_001356</name>
</gene>
<dbReference type="FunFam" id="2.60.40.150:FF:000006">
    <property type="entry name" value="Synaptotagmin-like 5, isoform CRA_a"/>
    <property type="match status" value="1"/>
</dbReference>
<dbReference type="SUPFAM" id="SSF81995">
    <property type="entry name" value="beta-sandwich domain of Sec23/24"/>
    <property type="match status" value="1"/>
</dbReference>
<dbReference type="CDD" id="cd04020">
    <property type="entry name" value="C2B_SLP_1-2-3-4"/>
    <property type="match status" value="1"/>
</dbReference>
<dbReference type="EMBL" id="RQTK01000023">
    <property type="protein sequence ID" value="RUS90849.1"/>
    <property type="molecule type" value="Genomic_DNA"/>
</dbReference>
<dbReference type="PROSITE" id="PS50004">
    <property type="entry name" value="C2"/>
    <property type="match status" value="2"/>
</dbReference>